<proteinExistence type="predicted"/>
<evidence type="ECO:0000313" key="2">
    <source>
        <dbReference type="EMBL" id="CTQ68158.1"/>
    </source>
</evidence>
<feature type="transmembrane region" description="Helical" evidence="1">
    <location>
        <begin position="111"/>
        <end position="130"/>
    </location>
</feature>
<keyword evidence="1" id="KW-0472">Membrane</keyword>
<evidence type="ECO:0000313" key="3">
    <source>
        <dbReference type="Proteomes" id="UP000049983"/>
    </source>
</evidence>
<gene>
    <name evidence="2" type="ORF">LA5096_01697</name>
</gene>
<organism evidence="2 3">
    <name type="scientific">Roseibium album</name>
    <dbReference type="NCBI Taxonomy" id="311410"/>
    <lineage>
        <taxon>Bacteria</taxon>
        <taxon>Pseudomonadati</taxon>
        <taxon>Pseudomonadota</taxon>
        <taxon>Alphaproteobacteria</taxon>
        <taxon>Hyphomicrobiales</taxon>
        <taxon>Stappiaceae</taxon>
        <taxon>Roseibium</taxon>
    </lineage>
</organism>
<feature type="transmembrane region" description="Helical" evidence="1">
    <location>
        <begin position="81"/>
        <end position="99"/>
    </location>
</feature>
<evidence type="ECO:0000256" key="1">
    <source>
        <dbReference type="SAM" id="Phobius"/>
    </source>
</evidence>
<dbReference type="EMBL" id="CXWC01000003">
    <property type="protein sequence ID" value="CTQ68158.1"/>
    <property type="molecule type" value="Genomic_DNA"/>
</dbReference>
<dbReference type="RefSeq" id="WP_055119793.1">
    <property type="nucleotide sequence ID" value="NZ_CXWA01000007.1"/>
</dbReference>
<protein>
    <submittedName>
        <fullName evidence="2">Uncharacterized protein</fullName>
    </submittedName>
</protein>
<accession>A0A0M6ZZA3</accession>
<dbReference type="Proteomes" id="UP000049983">
    <property type="component" value="Unassembled WGS sequence"/>
</dbReference>
<reference evidence="3" key="1">
    <citation type="submission" date="2015-07" db="EMBL/GenBank/DDBJ databases">
        <authorList>
            <person name="Rodrigo-Torres Lidia"/>
            <person name="Arahal R.David."/>
        </authorList>
    </citation>
    <scope>NUCLEOTIDE SEQUENCE [LARGE SCALE GENOMIC DNA]</scope>
    <source>
        <strain evidence="3">CECT 5096</strain>
    </source>
</reference>
<dbReference type="GeneID" id="97669113"/>
<feature type="transmembrane region" description="Helical" evidence="1">
    <location>
        <begin position="12"/>
        <end position="35"/>
    </location>
</feature>
<dbReference type="AlphaFoldDB" id="A0A0M6ZZA3"/>
<keyword evidence="1" id="KW-1133">Transmembrane helix</keyword>
<keyword evidence="3" id="KW-1185">Reference proteome</keyword>
<keyword evidence="1" id="KW-0812">Transmembrane</keyword>
<name>A0A0M6ZZA3_9HYPH</name>
<sequence length="133" mass="14667">MLSRPGKLSDPLAFAAGFAVLFGVLTILSGGTALFSSEDIRSNFGDVVQTVLWFNFVSGFWYVLTGLGLWAHRYWAVQSSVLLLLAILAVFAYLGVHILDGGAFEMRTVVAMTFRTFCWSLISMMAVKLIPHR</sequence>
<feature type="transmembrane region" description="Helical" evidence="1">
    <location>
        <begin position="47"/>
        <end position="69"/>
    </location>
</feature>
<dbReference type="STRING" id="311410.LA5095_04718"/>
<dbReference type="OrthoDB" id="1122739at2"/>